<dbReference type="GO" id="GO:0016740">
    <property type="term" value="F:transferase activity"/>
    <property type="evidence" value="ECO:0007669"/>
    <property type="project" value="UniProtKB-KW"/>
</dbReference>
<evidence type="ECO:0000259" key="1">
    <source>
        <dbReference type="Pfam" id="PF13632"/>
    </source>
</evidence>
<keyword evidence="2" id="KW-0808">Transferase</keyword>
<gene>
    <name evidence="2" type="ORF">GFJ39_11745</name>
</gene>
<dbReference type="InterPro" id="IPR050834">
    <property type="entry name" value="Glycosyltransf_2"/>
</dbReference>
<evidence type="ECO:0000313" key="3">
    <source>
        <dbReference type="Proteomes" id="UP000432209"/>
    </source>
</evidence>
<dbReference type="Proteomes" id="UP000432209">
    <property type="component" value="Unassembled WGS sequence"/>
</dbReference>
<dbReference type="AlphaFoldDB" id="A0A7X1VNI7"/>
<feature type="domain" description="Glycosyltransferase 2-like" evidence="1">
    <location>
        <begin position="110"/>
        <end position="236"/>
    </location>
</feature>
<keyword evidence="3" id="KW-1185">Reference proteome</keyword>
<organism evidence="2 3">
    <name type="scientific">Gluconobacter aidae</name>
    <dbReference type="NCBI Taxonomy" id="2662454"/>
    <lineage>
        <taxon>Bacteria</taxon>
        <taxon>Pseudomonadati</taxon>
        <taxon>Pseudomonadota</taxon>
        <taxon>Alphaproteobacteria</taxon>
        <taxon>Acetobacterales</taxon>
        <taxon>Acetobacteraceae</taxon>
        <taxon>Gluconobacter</taxon>
    </lineage>
</organism>
<name>A0A7X1VNI7_9PROT</name>
<reference evidence="2 3" key="1">
    <citation type="submission" date="2019-10" db="EMBL/GenBank/DDBJ databases">
        <title>Gluconobacter aidae sp. nov., a novel species of acetic acid bacteria isolated in Thailand.</title>
        <authorList>
            <person name="Yukphan P."/>
            <person name="Charoenyingcharoen P."/>
            <person name="Malimas S."/>
            <person name="Muramatsu Y."/>
            <person name="Nakagawa Y."/>
            <person name="Tanasupawat S."/>
            <person name="Yamada Y."/>
        </authorList>
    </citation>
    <scope>NUCLEOTIDE SEQUENCE [LARGE SCALE GENOMIC DNA]</scope>
    <source>
        <strain evidence="2 3">AC10</strain>
    </source>
</reference>
<dbReference type="InterPro" id="IPR029044">
    <property type="entry name" value="Nucleotide-diphossugar_trans"/>
</dbReference>
<dbReference type="PANTHER" id="PTHR43685:SF2">
    <property type="entry name" value="GLYCOSYLTRANSFERASE 2-LIKE DOMAIN-CONTAINING PROTEIN"/>
    <property type="match status" value="1"/>
</dbReference>
<dbReference type="CDD" id="cd00761">
    <property type="entry name" value="Glyco_tranf_GTA_type"/>
    <property type="match status" value="1"/>
</dbReference>
<evidence type="ECO:0000313" key="2">
    <source>
        <dbReference type="EMBL" id="MQR99853.1"/>
    </source>
</evidence>
<dbReference type="EMBL" id="WIPH01000035">
    <property type="protein sequence ID" value="MQR99853.1"/>
    <property type="molecule type" value="Genomic_DNA"/>
</dbReference>
<comment type="caution">
    <text evidence="2">The sequence shown here is derived from an EMBL/GenBank/DDBJ whole genome shotgun (WGS) entry which is preliminary data.</text>
</comment>
<accession>A0A7X1VNI7</accession>
<proteinExistence type="predicted"/>
<dbReference type="SUPFAM" id="SSF53448">
    <property type="entry name" value="Nucleotide-diphospho-sugar transferases"/>
    <property type="match status" value="1"/>
</dbReference>
<dbReference type="InterPro" id="IPR001173">
    <property type="entry name" value="Glyco_trans_2-like"/>
</dbReference>
<protein>
    <submittedName>
        <fullName evidence="2">Glycosyltransferase</fullName>
    </submittedName>
</protein>
<dbReference type="RefSeq" id="WP_153431500.1">
    <property type="nucleotide sequence ID" value="NZ_WIPH01000035.1"/>
</dbReference>
<dbReference type="PANTHER" id="PTHR43685">
    <property type="entry name" value="GLYCOSYLTRANSFERASE"/>
    <property type="match status" value="1"/>
</dbReference>
<dbReference type="Pfam" id="PF13632">
    <property type="entry name" value="Glyco_trans_2_3"/>
    <property type="match status" value="1"/>
</dbReference>
<dbReference type="Gene3D" id="3.90.550.10">
    <property type="entry name" value="Spore Coat Polysaccharide Biosynthesis Protein SpsA, Chain A"/>
    <property type="match status" value="1"/>
</dbReference>
<sequence length="328" mass="36141">MRPETALLHPKKSIALLPKSSETTSVPANAKVVVGIATTGRPEILAELVDQLAKQSILPHRLIISYARPGDIAAIPQALRDSMSVEFVTGHMGAAVQRNVILDRIENEDIILFLDDDFFPHPAYISRIIEAFHSHPDVLGATGHLLADGARGPGLEIADANRLNENVETTPLLQVEDAFNTYGCNMAFRCSAIKRLGTRFDENLPLYSWYEDMDFSRSLLPHGRIVRVNGARGVHLGNKTGKGSGIRLGYSQIINSIYLARKGTYPWSHALKSAGRHFLINALKSFRPEPYIDRRGRLRGNLIGIGDVVRNRITPERAAILTISKVAS</sequence>